<dbReference type="AlphaFoldDB" id="A0AAU9DFM3"/>
<evidence type="ECO:0000313" key="2">
    <source>
        <dbReference type="EMBL" id="BDU51227.1"/>
    </source>
</evidence>
<dbReference type="Gene3D" id="3.40.50.300">
    <property type="entry name" value="P-loop containing nucleotide triphosphate hydrolases"/>
    <property type="match status" value="1"/>
</dbReference>
<keyword evidence="3" id="KW-1185">Reference proteome</keyword>
<dbReference type="Proteomes" id="UP001321582">
    <property type="component" value="Chromosome"/>
</dbReference>
<dbReference type="PANTHER" id="PTHR34825:SF2">
    <property type="entry name" value="AAA-ATPASE-LIKE DOMAIN-CONTAINING PROTEIN"/>
    <property type="match status" value="1"/>
</dbReference>
<feature type="domain" description="AAA-ATPase-like" evidence="1">
    <location>
        <begin position="5"/>
        <end position="222"/>
    </location>
</feature>
<evidence type="ECO:0000259" key="1">
    <source>
        <dbReference type="Pfam" id="PF09820"/>
    </source>
</evidence>
<accession>A0AAU9DFM3</accession>
<proteinExistence type="predicted"/>
<gene>
    <name evidence="2" type="ORF">HLVA_17960</name>
</gene>
<reference evidence="2 3" key="1">
    <citation type="submission" date="2022-11" db="EMBL/GenBank/DDBJ databases">
        <title>Haliovirga abyssi gen. nov., sp. nov., a mesophilic fermentative bacterium isolated from the Iheya North hydrothermal field and the proposal of Haliovirgaceae fam. nov.</title>
        <authorList>
            <person name="Miyazaki U."/>
            <person name="Tame A."/>
            <person name="Miyazaki J."/>
            <person name="Takai K."/>
            <person name="Sawayama S."/>
            <person name="Kitajima M."/>
            <person name="Okamoto A."/>
            <person name="Nakagawa S."/>
        </authorList>
    </citation>
    <scope>NUCLEOTIDE SEQUENCE [LARGE SCALE GENOMIC DNA]</scope>
    <source>
        <strain evidence="2 3">IC12</strain>
    </source>
</reference>
<dbReference type="PANTHER" id="PTHR34825">
    <property type="entry name" value="CONSERVED PROTEIN, WITH A WEAK D-GALACTARATE DEHYDRATASE/ALTRONATE HYDROLASE DOMAIN"/>
    <property type="match status" value="1"/>
</dbReference>
<dbReference type="KEGG" id="haby:HLVA_17960"/>
<dbReference type="InterPro" id="IPR018631">
    <property type="entry name" value="AAA-ATPase-like_dom"/>
</dbReference>
<sequence length="559" mass="66722">MKKIPYGLQNLEKILDENYFYIDKTKYIENLENLDEQYIMFLRPRKFGKTLWIDTLGKYYDVNYSDKFDKIFGELYIGKNPTSRKNSYYIIKFNFSGLSTENKDILKNGFKLEVYNKLDSFVKKYNLKIKLDKNLKEPAELLRDFKKKYEELKIEQKIYVLIDEYDHFANELLSFKFNEFKDIVSKTGFVRKFYEVLKESTETIVDRIFMTGIAPVTLDSITSGFNIVKNLSIDREFNELTGFTEETVINLLKMYNIPANVLEDMKRSYNGYLFNLIGEKTVYNTDMVLYFLADYLRENRKPQKIIDVNIASDYKKMENMMRLSPKSQEIIDEIIENDGVTGELIDSFNMEREQKKDDAITLLFYLGYLTIKEETFKGIKLEIPNYVMRKLFYESFMSYIDREYKVYAETSDINKSIGELIEIGNINPLLKLVEEVLGELSNRDFINFDEKHLKAIMMAYLIKSPWYYIESEREMKKGYIDILVTRRYEKVPYEAMIELKYIKKKEWKDLSKDIGKIVEEGKEQLHRYLNDKKMQNRKNMKKFVILFVGDKLEKVVKFE</sequence>
<dbReference type="Pfam" id="PF09820">
    <property type="entry name" value="AAA-ATPase_like"/>
    <property type="match status" value="1"/>
</dbReference>
<protein>
    <recommendedName>
        <fullName evidence="1">AAA-ATPase-like domain-containing protein</fullName>
    </recommendedName>
</protein>
<dbReference type="Pfam" id="PF08011">
    <property type="entry name" value="PDDEXK_9"/>
    <property type="match status" value="1"/>
</dbReference>
<organism evidence="2 3">
    <name type="scientific">Haliovirga abyssi</name>
    <dbReference type="NCBI Taxonomy" id="2996794"/>
    <lineage>
        <taxon>Bacteria</taxon>
        <taxon>Fusobacteriati</taxon>
        <taxon>Fusobacteriota</taxon>
        <taxon>Fusobacteriia</taxon>
        <taxon>Fusobacteriales</taxon>
        <taxon>Haliovirgaceae</taxon>
        <taxon>Haliovirga</taxon>
    </lineage>
</organism>
<name>A0AAU9DFM3_9FUSO</name>
<dbReference type="InterPro" id="IPR027417">
    <property type="entry name" value="P-loop_NTPase"/>
</dbReference>
<dbReference type="EMBL" id="AP027059">
    <property type="protein sequence ID" value="BDU51227.1"/>
    <property type="molecule type" value="Genomic_DNA"/>
</dbReference>
<evidence type="ECO:0000313" key="3">
    <source>
        <dbReference type="Proteomes" id="UP001321582"/>
    </source>
</evidence>
<dbReference type="RefSeq" id="WP_307904070.1">
    <property type="nucleotide sequence ID" value="NZ_AP027059.1"/>
</dbReference>
<dbReference type="InterPro" id="IPR012547">
    <property type="entry name" value="PDDEXK_9"/>
</dbReference>